<dbReference type="Gene3D" id="3.40.430.10">
    <property type="entry name" value="Dihydrofolate Reductase, subunit A"/>
    <property type="match status" value="1"/>
</dbReference>
<dbReference type="AlphaFoldDB" id="A0A0C1K6M6"/>
<dbReference type="CDD" id="cd00209">
    <property type="entry name" value="DHFR"/>
    <property type="match status" value="1"/>
</dbReference>
<accession>A0A0C1K6M6</accession>
<evidence type="ECO:0000256" key="7">
    <source>
        <dbReference type="PIRNR" id="PIRNR000194"/>
    </source>
</evidence>
<dbReference type="InterPro" id="IPR017925">
    <property type="entry name" value="DHFR_CS"/>
</dbReference>
<dbReference type="SUPFAM" id="SSF53597">
    <property type="entry name" value="Dihydrofolate reductase-like"/>
    <property type="match status" value="1"/>
</dbReference>
<dbReference type="PANTHER" id="PTHR48069:SF3">
    <property type="entry name" value="DIHYDROFOLATE REDUCTASE"/>
    <property type="match status" value="1"/>
</dbReference>
<dbReference type="OrthoDB" id="9804315at2"/>
<dbReference type="eggNOG" id="COG0262">
    <property type="taxonomic scope" value="Bacteria"/>
</dbReference>
<evidence type="ECO:0000256" key="5">
    <source>
        <dbReference type="ARBA" id="ARBA00022857"/>
    </source>
</evidence>
<comment type="function">
    <text evidence="7">Key enzyme in folate metabolism. Catalyzes an essential reaction for de novo glycine and purine synthesis, and for DNA precursor synthesis.</text>
</comment>
<evidence type="ECO:0000256" key="8">
    <source>
        <dbReference type="RuleBase" id="RU004474"/>
    </source>
</evidence>
<evidence type="ECO:0000313" key="11">
    <source>
        <dbReference type="Proteomes" id="UP000031339"/>
    </source>
</evidence>
<keyword evidence="6 7" id="KW-0560">Oxidoreductase</keyword>
<evidence type="ECO:0000256" key="4">
    <source>
        <dbReference type="ARBA" id="ARBA00022563"/>
    </source>
</evidence>
<comment type="similarity">
    <text evidence="2 7 8">Belongs to the dihydrofolate reductase family.</text>
</comment>
<dbReference type="RefSeq" id="WP_039677162.1">
    <property type="nucleotide sequence ID" value="NZ_CP029207.1"/>
</dbReference>
<dbReference type="FunFam" id="3.40.430.10:FF:000009">
    <property type="entry name" value="Dihydrofolate reductase"/>
    <property type="match status" value="1"/>
</dbReference>
<evidence type="ECO:0000256" key="6">
    <source>
        <dbReference type="ARBA" id="ARBA00023002"/>
    </source>
</evidence>
<comment type="caution">
    <text evidence="10">The sequence shown here is derived from an EMBL/GenBank/DDBJ whole genome shotgun (WGS) entry which is preliminary data.</text>
</comment>
<dbReference type="GO" id="GO:0046654">
    <property type="term" value="P:tetrahydrofolate biosynthetic process"/>
    <property type="evidence" value="ECO:0007669"/>
    <property type="project" value="UniProtKB-UniPathway"/>
</dbReference>
<organism evidence="10 11">
    <name type="scientific">Streptococcus constellatus</name>
    <dbReference type="NCBI Taxonomy" id="76860"/>
    <lineage>
        <taxon>Bacteria</taxon>
        <taxon>Bacillati</taxon>
        <taxon>Bacillota</taxon>
        <taxon>Bacilli</taxon>
        <taxon>Lactobacillales</taxon>
        <taxon>Streptococcaceae</taxon>
        <taxon>Streptococcus</taxon>
        <taxon>Streptococcus anginosus group</taxon>
    </lineage>
</organism>
<name>A0A0C1K6M6_STRCV</name>
<dbReference type="GO" id="GO:0004146">
    <property type="term" value="F:dihydrofolate reductase activity"/>
    <property type="evidence" value="ECO:0007669"/>
    <property type="project" value="UniProtKB-EC"/>
</dbReference>
<dbReference type="STRING" id="862969.SCI_1047"/>
<dbReference type="PANTHER" id="PTHR48069">
    <property type="entry name" value="DIHYDROFOLATE REDUCTASE"/>
    <property type="match status" value="1"/>
</dbReference>
<comment type="catalytic activity">
    <reaction evidence="7">
        <text>(6S)-5,6,7,8-tetrahydrofolate + NADP(+) = 7,8-dihydrofolate + NADPH + H(+)</text>
        <dbReference type="Rhea" id="RHEA:15009"/>
        <dbReference type="ChEBI" id="CHEBI:15378"/>
        <dbReference type="ChEBI" id="CHEBI:57451"/>
        <dbReference type="ChEBI" id="CHEBI:57453"/>
        <dbReference type="ChEBI" id="CHEBI:57783"/>
        <dbReference type="ChEBI" id="CHEBI:58349"/>
        <dbReference type="EC" id="1.5.1.3"/>
    </reaction>
</comment>
<dbReference type="EC" id="1.5.1.3" evidence="3 7"/>
<dbReference type="EMBL" id="JWIY01000001">
    <property type="protein sequence ID" value="KIC78710.1"/>
    <property type="molecule type" value="Genomic_DNA"/>
</dbReference>
<feature type="domain" description="DHFR" evidence="9">
    <location>
        <begin position="4"/>
        <end position="167"/>
    </location>
</feature>
<dbReference type="UniPathway" id="UPA00077">
    <property type="reaction ID" value="UER00158"/>
</dbReference>
<dbReference type="GO" id="GO:0006730">
    <property type="term" value="P:one-carbon metabolic process"/>
    <property type="evidence" value="ECO:0007669"/>
    <property type="project" value="UniProtKB-KW"/>
</dbReference>
<dbReference type="GO" id="GO:0046655">
    <property type="term" value="P:folic acid metabolic process"/>
    <property type="evidence" value="ECO:0007669"/>
    <property type="project" value="TreeGrafter"/>
</dbReference>
<proteinExistence type="inferred from homology"/>
<evidence type="ECO:0000259" key="9">
    <source>
        <dbReference type="PROSITE" id="PS51330"/>
    </source>
</evidence>
<dbReference type="PRINTS" id="PR00070">
    <property type="entry name" value="DHFR"/>
</dbReference>
<dbReference type="PROSITE" id="PS00075">
    <property type="entry name" value="DHFR_1"/>
    <property type="match status" value="1"/>
</dbReference>
<keyword evidence="4 7" id="KW-0554">One-carbon metabolism</keyword>
<dbReference type="GO" id="GO:0050661">
    <property type="term" value="F:NADP binding"/>
    <property type="evidence" value="ECO:0007669"/>
    <property type="project" value="InterPro"/>
</dbReference>
<dbReference type="InterPro" id="IPR024072">
    <property type="entry name" value="DHFR-like_dom_sf"/>
</dbReference>
<evidence type="ECO:0000256" key="3">
    <source>
        <dbReference type="ARBA" id="ARBA00012856"/>
    </source>
</evidence>
<dbReference type="PROSITE" id="PS51330">
    <property type="entry name" value="DHFR_2"/>
    <property type="match status" value="1"/>
</dbReference>
<evidence type="ECO:0000313" key="10">
    <source>
        <dbReference type="EMBL" id="KIC78710.1"/>
    </source>
</evidence>
<keyword evidence="5 7" id="KW-0521">NADP</keyword>
<dbReference type="Proteomes" id="UP000031339">
    <property type="component" value="Unassembled WGS sequence"/>
</dbReference>
<dbReference type="GO" id="GO:0005829">
    <property type="term" value="C:cytosol"/>
    <property type="evidence" value="ECO:0007669"/>
    <property type="project" value="TreeGrafter"/>
</dbReference>
<evidence type="ECO:0000256" key="2">
    <source>
        <dbReference type="ARBA" id="ARBA00009539"/>
    </source>
</evidence>
<dbReference type="GO" id="GO:0046452">
    <property type="term" value="P:dihydrofolate metabolic process"/>
    <property type="evidence" value="ECO:0007669"/>
    <property type="project" value="TreeGrafter"/>
</dbReference>
<dbReference type="InterPro" id="IPR001796">
    <property type="entry name" value="DHFR_dom"/>
</dbReference>
<gene>
    <name evidence="10" type="ORF">RN79_03850</name>
</gene>
<dbReference type="InterPro" id="IPR012259">
    <property type="entry name" value="DHFR"/>
</dbReference>
<reference evidence="10 11" key="1">
    <citation type="submission" date="2014-12" db="EMBL/GenBank/DDBJ databases">
        <title>Partial genome sequence of Streptococcus constellatus KCOM 1650 (= ChDC B144).</title>
        <authorList>
            <person name="Kook J.-K."/>
            <person name="Park S.-N."/>
            <person name="Lim Y.K."/>
            <person name="Jo E."/>
        </authorList>
    </citation>
    <scope>NUCLEOTIDE SEQUENCE [LARGE SCALE GENOMIC DNA]</scope>
    <source>
        <strain evidence="10 11">KCOM 1650</strain>
    </source>
</reference>
<dbReference type="Pfam" id="PF00186">
    <property type="entry name" value="DHFR_1"/>
    <property type="match status" value="1"/>
</dbReference>
<dbReference type="PIRSF" id="PIRSF000194">
    <property type="entry name" value="DHFR"/>
    <property type="match status" value="1"/>
</dbReference>
<comment type="pathway">
    <text evidence="1 7">Cofactor biosynthesis; tetrahydrofolate biosynthesis; 5,6,7,8-tetrahydrofolate from 7,8-dihydrofolate: step 1/1.</text>
</comment>
<protein>
    <recommendedName>
        <fullName evidence="3 7">Dihydrofolate reductase</fullName>
        <ecNumber evidence="3 7">1.5.1.3</ecNumber>
    </recommendedName>
</protein>
<sequence>MTKKIVAIWAQDEDGLIGRNNRLPWHLPADLKHFKETTTGQVILMGRVTFDGMNRRVLPNRTTIILTRDKSYQVENEHVLIFHDVTSVLKWYEMQEKELYIIGGGQIFSAFGPFIDELVMTRIHASLQGDTYFPKEFDMTKFQECSRQFYAKDEKNEYDFTVTTFQRKES</sequence>
<evidence type="ECO:0000256" key="1">
    <source>
        <dbReference type="ARBA" id="ARBA00004903"/>
    </source>
</evidence>